<feature type="region of interest" description="Disordered" evidence="1">
    <location>
        <begin position="213"/>
        <end position="252"/>
    </location>
</feature>
<dbReference type="OrthoDB" id="5362630at2759"/>
<evidence type="ECO:0000256" key="1">
    <source>
        <dbReference type="SAM" id="MobiDB-lite"/>
    </source>
</evidence>
<sequence length="704" mass="78295">MAATARPGDGEHRFNVPEAVSRHHGGGFTPLPGTRPSANFNCTSHQAHPPATMVPAIDLPSARNFWGLGSQGPGFGPSAPVAQGQLHGATDNFTPLDYNAPLGHQPTLGTEWNSMLAPALLHTSPVSEMASGLDHSFQDQHDLGAWESAQSFAHSLPPFSSSMTGQACSSGSSGHAVQVPHFGLAVDGAADRSQLAPNSLTAMTAFDSTLAHSPYGRPGGTNVDSRPGSAVSTLKDQALPSDASCPPKKLKRGRASENMIIEKSGHGSVVIFRVDGTGKLKRQRLNEDRRQKVRMVRAITACDKCKKSKCGCLRGSLYEYWVHCSKTVVELPSWVENITGLKFFREGPAAGHPLASSGVVNNRLLNVNAEPTQALTVRLTQSMGAELDVYVSKFQPEGDEAHHRWRIGDVQHIVQMPPYCITRESEVKKKVEEYFRKSVRQYWSSALDGADEVTSKVFQEAVRFMKQRVPSGSILTPPSVSDSRGSRNKDTVRLALRTFTAARMIEHDWSICGEETLGIDKIEDPNNPWNGKIPVTATMDTQLDQIVIWEFLVPLREELLAALNEKFEIPNEKDWYEVFLTVFILLANAERLLAHSRRNAVRYGATNRYNSISLAQSYFLCCFTLLTRFHHAYKQTTPLNCLDRLPPEFFDDNQTNFLKDLSQIFVKEKVDEIRKLHSERRFENDLYWTHQLFFTNWKRANETI</sequence>
<dbReference type="PANTHER" id="PTHR35392">
    <property type="entry name" value="ZN(II)2CYS6 TRANSCRIPTION FACTOR (EUROFUNG)-RELATED-RELATED"/>
    <property type="match status" value="1"/>
</dbReference>
<evidence type="ECO:0000313" key="2">
    <source>
        <dbReference type="EMBL" id="KAF2456096.1"/>
    </source>
</evidence>
<organism evidence="2 3">
    <name type="scientific">Lineolata rhizophorae</name>
    <dbReference type="NCBI Taxonomy" id="578093"/>
    <lineage>
        <taxon>Eukaryota</taxon>
        <taxon>Fungi</taxon>
        <taxon>Dikarya</taxon>
        <taxon>Ascomycota</taxon>
        <taxon>Pezizomycotina</taxon>
        <taxon>Dothideomycetes</taxon>
        <taxon>Dothideomycetes incertae sedis</taxon>
        <taxon>Lineolatales</taxon>
        <taxon>Lineolataceae</taxon>
        <taxon>Lineolata</taxon>
    </lineage>
</organism>
<dbReference type="PANTHER" id="PTHR35392:SF3">
    <property type="entry name" value="ZN(2)-C6 FUNGAL-TYPE DOMAIN-CONTAINING PROTEIN"/>
    <property type="match status" value="1"/>
</dbReference>
<name>A0A6A6NWI2_9PEZI</name>
<evidence type="ECO:0000313" key="3">
    <source>
        <dbReference type="Proteomes" id="UP000799766"/>
    </source>
</evidence>
<gene>
    <name evidence="2" type="ORF">BDY21DRAFT_56011</name>
</gene>
<protein>
    <submittedName>
        <fullName evidence="2">Uncharacterized protein</fullName>
    </submittedName>
</protein>
<dbReference type="Proteomes" id="UP000799766">
    <property type="component" value="Unassembled WGS sequence"/>
</dbReference>
<feature type="compositionally biased region" description="Polar residues" evidence="1">
    <location>
        <begin position="36"/>
        <end position="46"/>
    </location>
</feature>
<reference evidence="2" key="1">
    <citation type="journal article" date="2020" name="Stud. Mycol.">
        <title>101 Dothideomycetes genomes: a test case for predicting lifestyles and emergence of pathogens.</title>
        <authorList>
            <person name="Haridas S."/>
            <person name="Albert R."/>
            <person name="Binder M."/>
            <person name="Bloem J."/>
            <person name="Labutti K."/>
            <person name="Salamov A."/>
            <person name="Andreopoulos B."/>
            <person name="Baker S."/>
            <person name="Barry K."/>
            <person name="Bills G."/>
            <person name="Bluhm B."/>
            <person name="Cannon C."/>
            <person name="Castanera R."/>
            <person name="Culley D."/>
            <person name="Daum C."/>
            <person name="Ezra D."/>
            <person name="Gonzalez J."/>
            <person name="Henrissat B."/>
            <person name="Kuo A."/>
            <person name="Liang C."/>
            <person name="Lipzen A."/>
            <person name="Lutzoni F."/>
            <person name="Magnuson J."/>
            <person name="Mondo S."/>
            <person name="Nolan M."/>
            <person name="Ohm R."/>
            <person name="Pangilinan J."/>
            <person name="Park H.-J."/>
            <person name="Ramirez L."/>
            <person name="Alfaro M."/>
            <person name="Sun H."/>
            <person name="Tritt A."/>
            <person name="Yoshinaga Y."/>
            <person name="Zwiers L.-H."/>
            <person name="Turgeon B."/>
            <person name="Goodwin S."/>
            <person name="Spatafora J."/>
            <person name="Crous P."/>
            <person name="Grigoriev I."/>
        </authorList>
    </citation>
    <scope>NUCLEOTIDE SEQUENCE</scope>
    <source>
        <strain evidence="2">ATCC 16933</strain>
    </source>
</reference>
<keyword evidence="3" id="KW-1185">Reference proteome</keyword>
<dbReference type="AlphaFoldDB" id="A0A6A6NWI2"/>
<dbReference type="EMBL" id="MU001684">
    <property type="protein sequence ID" value="KAF2456096.1"/>
    <property type="molecule type" value="Genomic_DNA"/>
</dbReference>
<dbReference type="InterPro" id="IPR052973">
    <property type="entry name" value="Fungal_sec-metab_reg_TF"/>
</dbReference>
<accession>A0A6A6NWI2</accession>
<proteinExistence type="predicted"/>
<feature type="region of interest" description="Disordered" evidence="1">
    <location>
        <begin position="20"/>
        <end position="46"/>
    </location>
</feature>